<name>A0A5N5DH76_9PEZI</name>
<evidence type="ECO:0000313" key="2">
    <source>
        <dbReference type="EMBL" id="KAB2577165.1"/>
    </source>
</evidence>
<organism evidence="2 3">
    <name type="scientific">Lasiodiplodia theobromae</name>
    <dbReference type="NCBI Taxonomy" id="45133"/>
    <lineage>
        <taxon>Eukaryota</taxon>
        <taxon>Fungi</taxon>
        <taxon>Dikarya</taxon>
        <taxon>Ascomycota</taxon>
        <taxon>Pezizomycotina</taxon>
        <taxon>Dothideomycetes</taxon>
        <taxon>Dothideomycetes incertae sedis</taxon>
        <taxon>Botryosphaeriales</taxon>
        <taxon>Botryosphaeriaceae</taxon>
        <taxon>Lasiodiplodia</taxon>
    </lineage>
</organism>
<feature type="region of interest" description="Disordered" evidence="1">
    <location>
        <begin position="349"/>
        <end position="439"/>
    </location>
</feature>
<feature type="region of interest" description="Disordered" evidence="1">
    <location>
        <begin position="455"/>
        <end position="491"/>
    </location>
</feature>
<feature type="compositionally biased region" description="Polar residues" evidence="1">
    <location>
        <begin position="19"/>
        <end position="50"/>
    </location>
</feature>
<comment type="caution">
    <text evidence="2">The sequence shown here is derived from an EMBL/GenBank/DDBJ whole genome shotgun (WGS) entry which is preliminary data.</text>
</comment>
<evidence type="ECO:0000313" key="3">
    <source>
        <dbReference type="Proteomes" id="UP000325902"/>
    </source>
</evidence>
<feature type="compositionally biased region" description="Polar residues" evidence="1">
    <location>
        <begin position="271"/>
        <end position="280"/>
    </location>
</feature>
<feature type="compositionally biased region" description="Low complexity" evidence="1">
    <location>
        <begin position="610"/>
        <end position="619"/>
    </location>
</feature>
<evidence type="ECO:0000256" key="1">
    <source>
        <dbReference type="SAM" id="MobiDB-lite"/>
    </source>
</evidence>
<protein>
    <submittedName>
        <fullName evidence="2">Uncharacterized protein</fullName>
    </submittedName>
</protein>
<reference evidence="2 3" key="1">
    <citation type="journal article" date="2019" name="Sci. Rep.">
        <title>A multi-omics analysis of the grapevine pathogen Lasiodiplodia theobromae reveals that temperature affects the expression of virulence- and pathogenicity-related genes.</title>
        <authorList>
            <person name="Felix C."/>
            <person name="Meneses R."/>
            <person name="Goncalves M.F.M."/>
            <person name="Tilleman L."/>
            <person name="Duarte A.S."/>
            <person name="Jorrin-Novo J.V."/>
            <person name="Van de Peer Y."/>
            <person name="Deforce D."/>
            <person name="Van Nieuwerburgh F."/>
            <person name="Esteves A.C."/>
            <person name="Alves A."/>
        </authorList>
    </citation>
    <scope>NUCLEOTIDE SEQUENCE [LARGE SCALE GENOMIC DNA]</scope>
    <source>
        <strain evidence="2 3">LA-SOL3</strain>
    </source>
</reference>
<dbReference type="Proteomes" id="UP000325902">
    <property type="component" value="Unassembled WGS sequence"/>
</dbReference>
<feature type="region of interest" description="Disordered" evidence="1">
    <location>
        <begin position="610"/>
        <end position="646"/>
    </location>
</feature>
<proteinExistence type="predicted"/>
<feature type="region of interest" description="Disordered" evidence="1">
    <location>
        <begin position="67"/>
        <end position="212"/>
    </location>
</feature>
<accession>A0A5N5DH76</accession>
<dbReference type="EMBL" id="VCHE01000019">
    <property type="protein sequence ID" value="KAB2577165.1"/>
    <property type="molecule type" value="Genomic_DNA"/>
</dbReference>
<dbReference type="OrthoDB" id="3557758at2759"/>
<feature type="region of interest" description="Disordered" evidence="1">
    <location>
        <begin position="19"/>
        <end position="54"/>
    </location>
</feature>
<dbReference type="AlphaFoldDB" id="A0A5N5DH76"/>
<feature type="compositionally biased region" description="Low complexity" evidence="1">
    <location>
        <begin position="464"/>
        <end position="473"/>
    </location>
</feature>
<gene>
    <name evidence="2" type="ORF">DBV05_g4217</name>
</gene>
<sequence length="662" mass="71465">MERHIEPPKFELLRAKWEAQQQGNPNNDSLSPTTPGRTPAQQRQFYTSSSETRDSKIRRFSSFAAFTTPINPFARRDRVGMPFPKSPSYKALVAPDEREDPPSPLKRRHGSRLSSFKTASHAMPPPPLPAAKANTQAPQRRSMRLPRSQTTSNIPLLTASAPEPVQRSPIRRPPSGIPSRKTTGLRQPSQSASNLIRSRPPTPHRSADEPMPVTAQSTNNLISLTSLNSFANICSKLPTPAMNKEARQLGTATKMFGGMVKAQKARDKRSYTQPNLTSATTMPSQFITPRKTAFREEFATKTPRYMASENAKPLSLTDDLFAPADGLEVTEVVGDEELRRYGARVEDWGSPHAIETPPTIKPNRTSGTAHSRHPSQLPRLHSSGSLPQNGLLAPLSPPFPRTPRHSTAHSQSLLSPGSGANPPTILRHSHLSPCLEDSHTNPRTAIRFISTGQLRAWSPPSSPTPTHSSHSSSFQALPPSPTPASGGGGVYGAQPPTHALVNTAQPSAYWAGRFASCFDRLRFEAFHTEGRAFRLSGRVSDTFGAFVDGGEETRARRVFSELSACCRSDEAARSLRDFQAEWARRCGSVSCMPPPAVIVLGGSGESGSGVASSGVASSGDARVGDHVVGGGEDGLRGGEGKGRKTGMGFMERLRGIARKTSA</sequence>
<feature type="compositionally biased region" description="Basic and acidic residues" evidence="1">
    <location>
        <begin position="633"/>
        <end position="642"/>
    </location>
</feature>
<feature type="compositionally biased region" description="Polar residues" evidence="1">
    <location>
        <begin position="181"/>
        <end position="196"/>
    </location>
</feature>
<feature type="region of interest" description="Disordered" evidence="1">
    <location>
        <begin position="261"/>
        <end position="280"/>
    </location>
</feature>
<keyword evidence="3" id="KW-1185">Reference proteome</keyword>